<gene>
    <name evidence="1" type="ORF">RRG08_032534</name>
</gene>
<dbReference type="AlphaFoldDB" id="A0AAE0ZYU7"/>
<proteinExistence type="predicted"/>
<organism evidence="1 2">
    <name type="scientific">Elysia crispata</name>
    <name type="common">lettuce slug</name>
    <dbReference type="NCBI Taxonomy" id="231223"/>
    <lineage>
        <taxon>Eukaryota</taxon>
        <taxon>Metazoa</taxon>
        <taxon>Spiralia</taxon>
        <taxon>Lophotrochozoa</taxon>
        <taxon>Mollusca</taxon>
        <taxon>Gastropoda</taxon>
        <taxon>Heterobranchia</taxon>
        <taxon>Euthyneura</taxon>
        <taxon>Panpulmonata</taxon>
        <taxon>Sacoglossa</taxon>
        <taxon>Placobranchoidea</taxon>
        <taxon>Plakobranchidae</taxon>
        <taxon>Elysia</taxon>
    </lineage>
</organism>
<dbReference type="EMBL" id="JAWDGP010003079">
    <property type="protein sequence ID" value="KAK3777431.1"/>
    <property type="molecule type" value="Genomic_DNA"/>
</dbReference>
<sequence>MFRDSKLHCPEEKCSGTLSYAVQKTVRSVMKKILWDSLDAPKSEEKGSSKYQQQSLRTADGKQWRLASHLPAAASVLINTNHS</sequence>
<dbReference type="Proteomes" id="UP001283361">
    <property type="component" value="Unassembled WGS sequence"/>
</dbReference>
<keyword evidence="2" id="KW-1185">Reference proteome</keyword>
<evidence type="ECO:0000313" key="2">
    <source>
        <dbReference type="Proteomes" id="UP001283361"/>
    </source>
</evidence>
<reference evidence="1" key="1">
    <citation type="journal article" date="2023" name="G3 (Bethesda)">
        <title>A reference genome for the long-term kleptoplast-retaining sea slug Elysia crispata morphotype clarki.</title>
        <authorList>
            <person name="Eastman K.E."/>
            <person name="Pendleton A.L."/>
            <person name="Shaikh M.A."/>
            <person name="Suttiyut T."/>
            <person name="Ogas R."/>
            <person name="Tomko P."/>
            <person name="Gavelis G."/>
            <person name="Widhalm J.R."/>
            <person name="Wisecaver J.H."/>
        </authorList>
    </citation>
    <scope>NUCLEOTIDE SEQUENCE</scope>
    <source>
        <strain evidence="1">ECLA1</strain>
    </source>
</reference>
<protein>
    <submittedName>
        <fullName evidence="1">Uncharacterized protein</fullName>
    </submittedName>
</protein>
<accession>A0AAE0ZYU7</accession>
<comment type="caution">
    <text evidence="1">The sequence shown here is derived from an EMBL/GenBank/DDBJ whole genome shotgun (WGS) entry which is preliminary data.</text>
</comment>
<evidence type="ECO:0000313" key="1">
    <source>
        <dbReference type="EMBL" id="KAK3777431.1"/>
    </source>
</evidence>
<name>A0AAE0ZYU7_9GAST</name>